<keyword evidence="2" id="KW-0677">Repeat</keyword>
<keyword evidence="3" id="KW-0121">Carboxypeptidase</keyword>
<dbReference type="InterPro" id="IPR006652">
    <property type="entry name" value="Kelch_1"/>
</dbReference>
<dbReference type="PANTHER" id="PTHR45632:SF3">
    <property type="entry name" value="KELCH-LIKE PROTEIN 32"/>
    <property type="match status" value="1"/>
</dbReference>
<proteinExistence type="predicted"/>
<dbReference type="InterPro" id="IPR015915">
    <property type="entry name" value="Kelch-typ_b-propeller"/>
</dbReference>
<dbReference type="Pfam" id="PF24681">
    <property type="entry name" value="Kelch_KLHDC2_KLHL20_DRC7"/>
    <property type="match status" value="1"/>
</dbReference>
<dbReference type="KEGG" id="fya:KMW28_25015"/>
<evidence type="ECO:0000313" key="4">
    <source>
        <dbReference type="Proteomes" id="UP000678679"/>
    </source>
</evidence>
<evidence type="ECO:0000256" key="1">
    <source>
        <dbReference type="ARBA" id="ARBA00022441"/>
    </source>
</evidence>
<keyword evidence="1" id="KW-0880">Kelch repeat</keyword>
<evidence type="ECO:0000256" key="2">
    <source>
        <dbReference type="ARBA" id="ARBA00022737"/>
    </source>
</evidence>
<gene>
    <name evidence="3" type="ORF">KMW28_25015</name>
</gene>
<reference evidence="3 4" key="1">
    <citation type="submission" date="2021-05" db="EMBL/GenBank/DDBJ databases">
        <title>Comparative genomic studies on the polysaccharide-degrading batcterial strains of the Flammeovirga genus.</title>
        <authorList>
            <person name="Zewei F."/>
            <person name="Zheng Z."/>
            <person name="Yu L."/>
            <person name="Ruyue G."/>
            <person name="Yanhong M."/>
            <person name="Yuanyuan C."/>
            <person name="Jingyan G."/>
            <person name="Wenjun H."/>
        </authorList>
    </citation>
    <scope>NUCLEOTIDE SEQUENCE [LARGE SCALE GENOMIC DNA]</scope>
    <source>
        <strain evidence="3 4">NBRC:100898</strain>
    </source>
</reference>
<dbReference type="SMART" id="SM00612">
    <property type="entry name" value="Kelch"/>
    <property type="match status" value="2"/>
</dbReference>
<dbReference type="RefSeq" id="WP_169663644.1">
    <property type="nucleotide sequence ID" value="NZ_CP076133.1"/>
</dbReference>
<dbReference type="Gene3D" id="2.120.10.80">
    <property type="entry name" value="Kelch-type beta propeller"/>
    <property type="match status" value="1"/>
</dbReference>
<evidence type="ECO:0000313" key="3">
    <source>
        <dbReference type="EMBL" id="QWG04155.1"/>
    </source>
</evidence>
<dbReference type="SUPFAM" id="SSF49464">
    <property type="entry name" value="Carboxypeptidase regulatory domain-like"/>
    <property type="match status" value="1"/>
</dbReference>
<name>A0AAX1N9E2_9BACT</name>
<protein>
    <submittedName>
        <fullName evidence="3">Carboxypeptidase-like regulatory domain-containing protein</fullName>
    </submittedName>
</protein>
<dbReference type="GO" id="GO:0004180">
    <property type="term" value="F:carboxypeptidase activity"/>
    <property type="evidence" value="ECO:0007669"/>
    <property type="project" value="UniProtKB-KW"/>
</dbReference>
<dbReference type="InterPro" id="IPR008969">
    <property type="entry name" value="CarboxyPept-like_regulatory"/>
</dbReference>
<sequence length="439" mass="50361">MRLIFILLFISTSIFSQNLKGVVYNASNNKPIQNVNVYLKNDLIKATVTSKKGVFKLFTEKNISLSDTICFSHVGYQTESIPLFTLIKSGHRMYLNEVVHELEEVVIERKRNLQSELKFSKVSKLPKGVYNFGSVLVGSKIYISGGDESIFVNTGLQNYQTITEVARYASKAYSWEGYQDVLQIYDIENNTWELIDDKFRKKAYHEAVDINDKLYLLGGKSLSTSKKLEYLENTIEVYNLKTGELQIDYTNPHQAVNFSAVAHHQKIYVMGGSVHRKNNGKKIFTDQGHVLDTKTGYWYELPKMRQPKETTGILIGNKIYVVGGFNGQPLKEIESYNIATEQWESEADLLYGIENPSLAYVDNLLYILDDDSIFIYNIKSKVMSEYRTNLNLRDASITIYEDTLYVYGGYEKEFGDKWFSNSVYKLPLVEFMDTKMAGK</sequence>
<dbReference type="Proteomes" id="UP000678679">
    <property type="component" value="Chromosome 2"/>
</dbReference>
<dbReference type="Pfam" id="PF13715">
    <property type="entry name" value="CarbopepD_reg_2"/>
    <property type="match status" value="1"/>
</dbReference>
<organism evidence="3 4">
    <name type="scientific">Flammeovirga yaeyamensis</name>
    <dbReference type="NCBI Taxonomy" id="367791"/>
    <lineage>
        <taxon>Bacteria</taxon>
        <taxon>Pseudomonadati</taxon>
        <taxon>Bacteroidota</taxon>
        <taxon>Cytophagia</taxon>
        <taxon>Cytophagales</taxon>
        <taxon>Flammeovirgaceae</taxon>
        <taxon>Flammeovirga</taxon>
    </lineage>
</organism>
<keyword evidence="3" id="KW-0645">Protease</keyword>
<keyword evidence="4" id="KW-1185">Reference proteome</keyword>
<accession>A0AAX1N9E2</accession>
<dbReference type="EMBL" id="CP076133">
    <property type="protein sequence ID" value="QWG04155.1"/>
    <property type="molecule type" value="Genomic_DNA"/>
</dbReference>
<dbReference type="PANTHER" id="PTHR45632">
    <property type="entry name" value="LD33804P"/>
    <property type="match status" value="1"/>
</dbReference>
<keyword evidence="3" id="KW-0378">Hydrolase</keyword>
<dbReference type="AlphaFoldDB" id="A0AAX1N9E2"/>
<dbReference type="SUPFAM" id="SSF117281">
    <property type="entry name" value="Kelch motif"/>
    <property type="match status" value="1"/>
</dbReference>